<gene>
    <name evidence="14" type="ORF">Tdes44962_MAKER08510</name>
</gene>
<dbReference type="GO" id="GO:0005840">
    <property type="term" value="C:ribosome"/>
    <property type="evidence" value="ECO:0007669"/>
    <property type="project" value="UniProtKB-KW"/>
</dbReference>
<dbReference type="InterPro" id="IPR002359">
    <property type="entry name" value="Ribosomal_uL6_CS2"/>
</dbReference>
<evidence type="ECO:0000259" key="13">
    <source>
        <dbReference type="PROSITE" id="PS50850"/>
    </source>
</evidence>
<evidence type="ECO:0000256" key="5">
    <source>
        <dbReference type="ARBA" id="ARBA00022692"/>
    </source>
</evidence>
<dbReference type="Pfam" id="PF07690">
    <property type="entry name" value="MFS_1"/>
    <property type="match status" value="1"/>
</dbReference>
<dbReference type="GO" id="GO:0003735">
    <property type="term" value="F:structural constituent of ribosome"/>
    <property type="evidence" value="ECO:0007669"/>
    <property type="project" value="InterPro"/>
</dbReference>
<comment type="caution">
    <text evidence="14">The sequence shown here is derived from an EMBL/GenBank/DDBJ whole genome shotgun (WGS) entry which is preliminary data.</text>
</comment>
<feature type="compositionally biased region" description="Acidic residues" evidence="11">
    <location>
        <begin position="599"/>
        <end position="608"/>
    </location>
</feature>
<dbReference type="PANTHER" id="PTHR23502">
    <property type="entry name" value="MAJOR FACILITATOR SUPERFAMILY"/>
    <property type="match status" value="1"/>
</dbReference>
<dbReference type="FunFam" id="3.90.930.12:FF:000004">
    <property type="entry name" value="60S ribosomal protein L9"/>
    <property type="match status" value="1"/>
</dbReference>
<dbReference type="OrthoDB" id="446368at2759"/>
<evidence type="ECO:0000256" key="12">
    <source>
        <dbReference type="SAM" id="Phobius"/>
    </source>
</evidence>
<evidence type="ECO:0000256" key="3">
    <source>
        <dbReference type="ARBA" id="ARBA00022448"/>
    </source>
</evidence>
<keyword evidence="5 12" id="KW-0812">Transmembrane</keyword>
<feature type="transmembrane region" description="Helical" evidence="12">
    <location>
        <begin position="6"/>
        <end position="30"/>
    </location>
</feature>
<dbReference type="GO" id="GO:1990904">
    <property type="term" value="C:ribonucleoprotein complex"/>
    <property type="evidence" value="ECO:0007669"/>
    <property type="project" value="UniProtKB-KW"/>
</dbReference>
<accession>A0A9W7W4U9</accession>
<dbReference type="SUPFAM" id="SSF56053">
    <property type="entry name" value="Ribosomal protein L6"/>
    <property type="match status" value="2"/>
</dbReference>
<evidence type="ECO:0000256" key="8">
    <source>
        <dbReference type="ARBA" id="ARBA00023136"/>
    </source>
</evidence>
<feature type="transmembrane region" description="Helical" evidence="12">
    <location>
        <begin position="271"/>
        <end position="291"/>
    </location>
</feature>
<dbReference type="GO" id="GO:0019843">
    <property type="term" value="F:rRNA binding"/>
    <property type="evidence" value="ECO:0007669"/>
    <property type="project" value="InterPro"/>
</dbReference>
<comment type="similarity">
    <text evidence="2">Belongs to the universal ribosomal protein uL6 family.</text>
</comment>
<evidence type="ECO:0000256" key="6">
    <source>
        <dbReference type="ARBA" id="ARBA00022980"/>
    </source>
</evidence>
<keyword evidence="4" id="KW-1003">Cell membrane</keyword>
<protein>
    <submittedName>
        <fullName evidence="14">Major Facilitator Superfamily</fullName>
    </submittedName>
</protein>
<evidence type="ECO:0000256" key="9">
    <source>
        <dbReference type="ARBA" id="ARBA00023274"/>
    </source>
</evidence>
<dbReference type="FunFam" id="3.90.930.12:FF:000003">
    <property type="entry name" value="60S ribosomal protein L9"/>
    <property type="match status" value="1"/>
</dbReference>
<dbReference type="GO" id="GO:0022857">
    <property type="term" value="F:transmembrane transporter activity"/>
    <property type="evidence" value="ECO:0007669"/>
    <property type="project" value="InterPro"/>
</dbReference>
<dbReference type="Proteomes" id="UP001138500">
    <property type="component" value="Unassembled WGS sequence"/>
</dbReference>
<feature type="transmembrane region" description="Helical" evidence="12">
    <location>
        <begin position="179"/>
        <end position="198"/>
    </location>
</feature>
<feature type="transmembrane region" description="Helical" evidence="12">
    <location>
        <begin position="380"/>
        <end position="401"/>
    </location>
</feature>
<feature type="transmembrane region" description="Helical" evidence="12">
    <location>
        <begin position="344"/>
        <end position="368"/>
    </location>
</feature>
<feature type="compositionally biased region" description="Basic and acidic residues" evidence="11">
    <location>
        <begin position="636"/>
        <end position="663"/>
    </location>
</feature>
<feature type="compositionally biased region" description="Low complexity" evidence="11">
    <location>
        <begin position="671"/>
        <end position="681"/>
    </location>
</feature>
<sequence>PSNTGLSSLGILLAVLLFVRNSAAATLSIIQANLARRTPRVCNLTMAEKDTESGKPTRISHFRQVFDQAGITPEVENWPYDGSGTDEDPFVVGWIDHDPRNPMTYSPVKKWSLTMLVAFATLAVAFVSSAYSGGADQIIEQFGCSEEVYTLGITFFVLGFAVGPLMWAPMSELFGRQILFFGTYAALTAFNAGAAASQNVATLIVLRFFAGAFGSSPLTNSGGVIADMFPAKQRGLAMSLFAAAPFMGPVLGPIVGGFVGETIGWRWVEGLMAIFTGALWIAASLMVPETYAPVIQRKRAAALSRKTGKVYKSRGDVDQGPTTFAHVFKTSLSRPWILLFREPIVLLLSIYMAIIYGTLYMLFSAFPIVYQEERGWSPGIGGLAFLGVAVGMIFAVAYSIWDNKRYARTSDAHNGFAPPEARLPPVMLGGIAVPIGLFWFAWTNYPSIQFMASISAGVPFGFGMVLVFLGLMNYLIDAYTIFAASVLAANAVLRSIFGAVFPLFTTQMYENLGIHWASSIPAFLALACVPFPFLFYRFGSKIRVNCKYAQQADAFMRKLQSQMDKGDSEEESPSGSDNATDGEKTEEEKEHEREKMQEREEEEEEQEAIDYSYEHENEPGGGRFERIRTNQSRPQGAERRTSYEHNPYDLDRVNTRESFKGEQKYSQAVQGSGRASRASSRASKKKSNTAGIETHSVPTDCMPDRGLKAHRPPVANMRYIHSQEELTIPEGVKVHIKTRTVTVEGPRGKLVNNLGHLSVSFSHPAKDKIAIELHHGARKNVATLRTVRTIINNMIIGVTKGYKYKMRYVYAHFPINVNLDKQKDTGLWEVEIRNFLGEKLVRKVMMQPGVDVEATKNVKDQLEIKGNSLEAVSQSAADIQQICRVRNKDIRKFLDGIYVSERGNIVEEA</sequence>
<evidence type="ECO:0000313" key="15">
    <source>
        <dbReference type="Proteomes" id="UP001138500"/>
    </source>
</evidence>
<dbReference type="Pfam" id="PF00347">
    <property type="entry name" value="Ribosomal_L6"/>
    <property type="match status" value="2"/>
</dbReference>
<evidence type="ECO:0000256" key="10">
    <source>
        <dbReference type="ARBA" id="ARBA00038459"/>
    </source>
</evidence>
<keyword evidence="3" id="KW-0813">Transport</keyword>
<organism evidence="14 15">
    <name type="scientific">Teratosphaeria destructans</name>
    <dbReference type="NCBI Taxonomy" id="418781"/>
    <lineage>
        <taxon>Eukaryota</taxon>
        <taxon>Fungi</taxon>
        <taxon>Dikarya</taxon>
        <taxon>Ascomycota</taxon>
        <taxon>Pezizomycotina</taxon>
        <taxon>Dothideomycetes</taxon>
        <taxon>Dothideomycetidae</taxon>
        <taxon>Mycosphaerellales</taxon>
        <taxon>Teratosphaeriaceae</taxon>
        <taxon>Teratosphaeria</taxon>
    </lineage>
</organism>
<feature type="transmembrane region" description="Helical" evidence="12">
    <location>
        <begin position="516"/>
        <end position="536"/>
    </location>
</feature>
<dbReference type="FunFam" id="1.20.1250.20:FF:000266">
    <property type="entry name" value="MFS multidrug transporter, putative"/>
    <property type="match status" value="1"/>
</dbReference>
<dbReference type="InterPro" id="IPR036789">
    <property type="entry name" value="Ribosomal_uL6-like_a/b-dom_sf"/>
</dbReference>
<dbReference type="CDD" id="cd17323">
    <property type="entry name" value="MFS_Tpo1_MDR_like"/>
    <property type="match status" value="1"/>
</dbReference>
<name>A0A9W7W4U9_9PEZI</name>
<dbReference type="Gene3D" id="3.90.930.12">
    <property type="entry name" value="Ribosomal protein L6, alpha-beta domain"/>
    <property type="match status" value="2"/>
</dbReference>
<keyword evidence="6" id="KW-0689">Ribosomal protein</keyword>
<dbReference type="AlphaFoldDB" id="A0A9W7W4U9"/>
<dbReference type="EMBL" id="RIBY02000902">
    <property type="protein sequence ID" value="KAH9835518.1"/>
    <property type="molecule type" value="Genomic_DNA"/>
</dbReference>
<evidence type="ECO:0000313" key="14">
    <source>
        <dbReference type="EMBL" id="KAH9835518.1"/>
    </source>
</evidence>
<keyword evidence="8 12" id="KW-0472">Membrane</keyword>
<reference evidence="14 15" key="2">
    <citation type="journal article" date="2021" name="Curr. Genet.">
        <title>Genetic response to nitrogen starvation in the aggressive Eucalyptus foliar pathogen Teratosphaeria destructans.</title>
        <authorList>
            <person name="Havenga M."/>
            <person name="Wingfield B.D."/>
            <person name="Wingfield M.J."/>
            <person name="Dreyer L.L."/>
            <person name="Roets F."/>
            <person name="Aylward J."/>
        </authorList>
    </citation>
    <scope>NUCLEOTIDE SEQUENCE [LARGE SCALE GENOMIC DNA]</scope>
    <source>
        <strain evidence="14">CMW44962</strain>
    </source>
</reference>
<evidence type="ECO:0000256" key="1">
    <source>
        <dbReference type="ARBA" id="ARBA00004651"/>
    </source>
</evidence>
<feature type="transmembrane region" description="Helical" evidence="12">
    <location>
        <begin position="204"/>
        <end position="226"/>
    </location>
</feature>
<comment type="subcellular location">
    <subcellularLocation>
        <location evidence="1">Cell membrane</location>
        <topology evidence="1">Multi-pass membrane protein</topology>
    </subcellularLocation>
</comment>
<comment type="similarity">
    <text evidence="10">Belongs to the major facilitator superfamily. DHA1 family. Polyamines/proton antiporter (TC 2.A.1.2.16) subfamily.</text>
</comment>
<evidence type="ECO:0000256" key="11">
    <source>
        <dbReference type="SAM" id="MobiDB-lite"/>
    </source>
</evidence>
<feature type="transmembrane region" description="Helical" evidence="12">
    <location>
        <begin position="238"/>
        <end position="259"/>
    </location>
</feature>
<proteinExistence type="inferred from homology"/>
<evidence type="ECO:0000256" key="7">
    <source>
        <dbReference type="ARBA" id="ARBA00022989"/>
    </source>
</evidence>
<feature type="domain" description="Major facilitator superfamily (MFS) profile" evidence="13">
    <location>
        <begin position="113"/>
        <end position="545"/>
    </location>
</feature>
<dbReference type="InterPro" id="IPR011701">
    <property type="entry name" value="MFS"/>
</dbReference>
<dbReference type="PANTHER" id="PTHR23502:SF186">
    <property type="entry name" value="MAJOR FACILITATOR SUPERFAMILY (MFS) PROFILE DOMAIN-CONTAINING PROTEIN"/>
    <property type="match status" value="1"/>
</dbReference>
<feature type="compositionally biased region" description="Basic and acidic residues" evidence="11">
    <location>
        <begin position="581"/>
        <end position="598"/>
    </location>
</feature>
<feature type="region of interest" description="Disordered" evidence="11">
    <location>
        <begin position="559"/>
        <end position="706"/>
    </location>
</feature>
<dbReference type="Gene3D" id="1.20.1250.20">
    <property type="entry name" value="MFS general substrate transporter like domains"/>
    <property type="match status" value="1"/>
</dbReference>
<dbReference type="GO" id="GO:0006412">
    <property type="term" value="P:translation"/>
    <property type="evidence" value="ECO:0007669"/>
    <property type="project" value="InterPro"/>
</dbReference>
<feature type="transmembrane region" description="Helical" evidence="12">
    <location>
        <begin position="422"/>
        <end position="442"/>
    </location>
</feature>
<feature type="non-terminal residue" evidence="14">
    <location>
        <position position="1"/>
    </location>
</feature>
<keyword evidence="9" id="KW-0687">Ribonucleoprotein</keyword>
<dbReference type="SUPFAM" id="SSF103473">
    <property type="entry name" value="MFS general substrate transporter"/>
    <property type="match status" value="1"/>
</dbReference>
<dbReference type="InterPro" id="IPR036259">
    <property type="entry name" value="MFS_trans_sf"/>
</dbReference>
<keyword evidence="7 12" id="KW-1133">Transmembrane helix</keyword>
<dbReference type="PROSITE" id="PS00700">
    <property type="entry name" value="RIBOSOMAL_L6_2"/>
    <property type="match status" value="1"/>
</dbReference>
<feature type="compositionally biased region" description="Basic and acidic residues" evidence="11">
    <location>
        <begin position="612"/>
        <end position="628"/>
    </location>
</feature>
<dbReference type="GO" id="GO:0005886">
    <property type="term" value="C:plasma membrane"/>
    <property type="evidence" value="ECO:0007669"/>
    <property type="project" value="UniProtKB-SubCell"/>
</dbReference>
<dbReference type="InterPro" id="IPR020040">
    <property type="entry name" value="Ribosomal_uL6_a/b-dom"/>
</dbReference>
<feature type="transmembrane region" description="Helical" evidence="12">
    <location>
        <begin position="481"/>
        <end position="504"/>
    </location>
</feature>
<dbReference type="InterPro" id="IPR020846">
    <property type="entry name" value="MFS_dom"/>
</dbReference>
<feature type="transmembrane region" description="Helical" evidence="12">
    <location>
        <begin position="148"/>
        <end position="167"/>
    </location>
</feature>
<keyword evidence="15" id="KW-1185">Reference proteome</keyword>
<dbReference type="PROSITE" id="PS50850">
    <property type="entry name" value="MFS"/>
    <property type="match status" value="1"/>
</dbReference>
<feature type="transmembrane region" description="Helical" evidence="12">
    <location>
        <begin position="448"/>
        <end position="469"/>
    </location>
</feature>
<feature type="transmembrane region" description="Helical" evidence="12">
    <location>
        <begin position="111"/>
        <end position="128"/>
    </location>
</feature>
<reference evidence="14 15" key="1">
    <citation type="journal article" date="2018" name="IMA Fungus">
        <title>IMA Genome-F 10: Nine draft genome sequences of Claviceps purpurea s.lat., including C. arundinis, C. humidiphila, and C. cf. spartinae, pseudomolecules for the pitch canker pathogen Fusarium circinatum, draft genome of Davidsoniella eucalypti, Grosmannia galeiformis, Quambalaria eucalypti, and Teratosphaeria destructans.</title>
        <authorList>
            <person name="Wingfield B.D."/>
            <person name="Liu M."/>
            <person name="Nguyen H.D."/>
            <person name="Lane F.A."/>
            <person name="Morgan S.W."/>
            <person name="De Vos L."/>
            <person name="Wilken P.M."/>
            <person name="Duong T.A."/>
            <person name="Aylward J."/>
            <person name="Coetzee M.P."/>
            <person name="Dadej K."/>
            <person name="De Beer Z.W."/>
            <person name="Findlay W."/>
            <person name="Havenga M."/>
            <person name="Kolarik M."/>
            <person name="Menzies J.G."/>
            <person name="Naidoo K."/>
            <person name="Pochopski O."/>
            <person name="Shoukouhi P."/>
            <person name="Santana Q.C."/>
            <person name="Seifert K.A."/>
            <person name="Soal N."/>
            <person name="Steenkamp E.T."/>
            <person name="Tatham C.T."/>
            <person name="van der Nest M.A."/>
            <person name="Wingfield M.J."/>
        </authorList>
    </citation>
    <scope>NUCLEOTIDE SEQUENCE [LARGE SCALE GENOMIC DNA]</scope>
    <source>
        <strain evidence="14">CMW44962</strain>
    </source>
</reference>
<evidence type="ECO:0000256" key="2">
    <source>
        <dbReference type="ARBA" id="ARBA00009356"/>
    </source>
</evidence>
<evidence type="ECO:0000256" key="4">
    <source>
        <dbReference type="ARBA" id="ARBA00022475"/>
    </source>
</evidence>